<dbReference type="SUPFAM" id="SSF51735">
    <property type="entry name" value="NAD(P)-binding Rossmann-fold domains"/>
    <property type="match status" value="1"/>
</dbReference>
<dbReference type="SMART" id="SM00829">
    <property type="entry name" value="PKS_ER"/>
    <property type="match status" value="1"/>
</dbReference>
<evidence type="ECO:0000256" key="1">
    <source>
        <dbReference type="ARBA" id="ARBA00023002"/>
    </source>
</evidence>
<organism evidence="3 4">
    <name type="scientific">Variovorax defluvii</name>
    <dbReference type="NCBI Taxonomy" id="913761"/>
    <lineage>
        <taxon>Bacteria</taxon>
        <taxon>Pseudomonadati</taxon>
        <taxon>Pseudomonadota</taxon>
        <taxon>Betaproteobacteria</taxon>
        <taxon>Burkholderiales</taxon>
        <taxon>Comamonadaceae</taxon>
        <taxon>Variovorax</taxon>
    </lineage>
</organism>
<dbReference type="InterPro" id="IPR020843">
    <property type="entry name" value="ER"/>
</dbReference>
<evidence type="ECO:0000313" key="4">
    <source>
        <dbReference type="Proteomes" id="UP001500975"/>
    </source>
</evidence>
<dbReference type="InterPro" id="IPR036291">
    <property type="entry name" value="NAD(P)-bd_dom_sf"/>
</dbReference>
<dbReference type="Pfam" id="PF16884">
    <property type="entry name" value="ADH_N_2"/>
    <property type="match status" value="1"/>
</dbReference>
<dbReference type="InterPro" id="IPR041694">
    <property type="entry name" value="ADH_N_2"/>
</dbReference>
<feature type="domain" description="Enoyl reductase (ER)" evidence="2">
    <location>
        <begin position="15"/>
        <end position="329"/>
    </location>
</feature>
<protein>
    <submittedName>
        <fullName evidence="3">NADP-dependent oxidoreductase</fullName>
    </submittedName>
</protein>
<dbReference type="Proteomes" id="UP001500975">
    <property type="component" value="Unassembled WGS sequence"/>
</dbReference>
<name>A0ABP8HTF7_9BURK</name>
<proteinExistence type="predicted"/>
<dbReference type="InterPro" id="IPR011032">
    <property type="entry name" value="GroES-like_sf"/>
</dbReference>
<dbReference type="Gene3D" id="3.40.50.720">
    <property type="entry name" value="NAD(P)-binding Rossmann-like Domain"/>
    <property type="match status" value="1"/>
</dbReference>
<evidence type="ECO:0000259" key="2">
    <source>
        <dbReference type="SMART" id="SM00829"/>
    </source>
</evidence>
<dbReference type="PANTHER" id="PTHR43205">
    <property type="entry name" value="PROSTAGLANDIN REDUCTASE"/>
    <property type="match status" value="1"/>
</dbReference>
<dbReference type="InterPro" id="IPR013149">
    <property type="entry name" value="ADH-like_C"/>
</dbReference>
<sequence>MRANRQVVLVARPRGLPRPEDFRLTQAPMPHPAEGEVLMRHDWLGLAPAARLRMDEAGSYSAPMALGDVVYGQAIGTVLQSRHPGFAPGDMAMAMRGGWQCFSALPGGDLNKIDPKLAPPPAWLGPLGTSGLAAYIGLLAHGRPRAGETVAVSAAAGAVGSVVGQIARILGCRVVGIAGGEDKCRAAVDEFGFDACVDHRDPALAQALARACPDGIDVAFENAGGPSRDAVWPLMARGGRIVVCGLIAEYNAPETAGPGWYRLLTQRLTIRGYITSDHLDLRPDFERDMARWWSEGRIRMREDVSHGLATAPAAFIGMLQGRNRGKVLVSLAPDHAQAA</sequence>
<dbReference type="RefSeq" id="WP_345538471.1">
    <property type="nucleotide sequence ID" value="NZ_BAABGJ010000026.1"/>
</dbReference>
<comment type="caution">
    <text evidence="3">The sequence shown here is derived from an EMBL/GenBank/DDBJ whole genome shotgun (WGS) entry which is preliminary data.</text>
</comment>
<accession>A0ABP8HTF7</accession>
<dbReference type="Pfam" id="PF00107">
    <property type="entry name" value="ADH_zinc_N"/>
    <property type="match status" value="1"/>
</dbReference>
<keyword evidence="4" id="KW-1185">Reference proteome</keyword>
<dbReference type="InterPro" id="IPR045010">
    <property type="entry name" value="MDR_fam"/>
</dbReference>
<dbReference type="PANTHER" id="PTHR43205:SF7">
    <property type="entry name" value="PROSTAGLANDIN REDUCTASE 1"/>
    <property type="match status" value="1"/>
</dbReference>
<dbReference type="EMBL" id="BAABGJ010000026">
    <property type="protein sequence ID" value="GAA4344118.1"/>
    <property type="molecule type" value="Genomic_DNA"/>
</dbReference>
<evidence type="ECO:0000313" key="3">
    <source>
        <dbReference type="EMBL" id="GAA4344118.1"/>
    </source>
</evidence>
<dbReference type="SUPFAM" id="SSF50129">
    <property type="entry name" value="GroES-like"/>
    <property type="match status" value="1"/>
</dbReference>
<dbReference type="CDD" id="cd05288">
    <property type="entry name" value="PGDH"/>
    <property type="match status" value="1"/>
</dbReference>
<keyword evidence="1" id="KW-0560">Oxidoreductase</keyword>
<reference evidence="4" key="1">
    <citation type="journal article" date="2019" name="Int. J. Syst. Evol. Microbiol.">
        <title>The Global Catalogue of Microorganisms (GCM) 10K type strain sequencing project: providing services to taxonomists for standard genome sequencing and annotation.</title>
        <authorList>
            <consortium name="The Broad Institute Genomics Platform"/>
            <consortium name="The Broad Institute Genome Sequencing Center for Infectious Disease"/>
            <person name="Wu L."/>
            <person name="Ma J."/>
        </authorList>
    </citation>
    <scope>NUCLEOTIDE SEQUENCE [LARGE SCALE GENOMIC DNA]</scope>
    <source>
        <strain evidence="4">JCM 17804</strain>
    </source>
</reference>
<gene>
    <name evidence="3" type="ORF">GCM10023165_27050</name>
</gene>
<dbReference type="Gene3D" id="3.90.180.10">
    <property type="entry name" value="Medium-chain alcohol dehydrogenases, catalytic domain"/>
    <property type="match status" value="1"/>
</dbReference>